<keyword evidence="3" id="KW-1185">Reference proteome</keyword>
<gene>
    <name evidence="2" type="ORF">MBAV_004680</name>
</gene>
<accession>A0A0F3GMS9</accession>
<reference evidence="2 3" key="1">
    <citation type="submission" date="2015-02" db="EMBL/GenBank/DDBJ databases">
        <title>Single-cell genomics of uncultivated deep-branching MTB reveals a conserved set of magnetosome genes.</title>
        <authorList>
            <person name="Kolinko S."/>
            <person name="Richter M."/>
            <person name="Glockner F.O."/>
            <person name="Brachmann A."/>
            <person name="Schuler D."/>
        </authorList>
    </citation>
    <scope>NUCLEOTIDE SEQUENCE [LARGE SCALE GENOMIC DNA]</scope>
    <source>
        <strain evidence="2">TM-1</strain>
    </source>
</reference>
<dbReference type="PATRIC" id="fig|29290.4.peg.6205"/>
<evidence type="ECO:0000313" key="2">
    <source>
        <dbReference type="EMBL" id="KJU83127.1"/>
    </source>
</evidence>
<dbReference type="EMBL" id="LACI01002025">
    <property type="protein sequence ID" value="KJU83127.1"/>
    <property type="molecule type" value="Genomic_DNA"/>
</dbReference>
<sequence length="388" mass="44034">MNINIYNIMIEYLRGQGVRAPLQGVLKRGGGGGARFSRSGSHPPLPQTAPFFPFLLLLLVCLLMSFILLSVAAQSASATTPVYLTVVMHNEEPSNDSQDYIKNMEFYYKSRADLKEFALMLWQKGAMLNFQTDWNFLLAVMKYDVGNVTADTNNKNILRWLVEDLRFEVDPHSHGTVYNYTDIALLISLLGVTPSRNVGGFIYELPYGGWEGHIYGAYGLQFPDAFWQADNLWGAATIDHIGGDDTTFGVWKPKDRYNFYTHEPTQRLLYIGSGCNSFYGIKEIVIAKRSGLLNRNGFYTASIFLPQQNLGSDVIKTFAGELDFITQYITYGEITWKSLSQIADIWRTQYMTPSQVVCNQLLPYFKLDQTTEYCPMKLCRRSVMETAK</sequence>
<keyword evidence="1" id="KW-0812">Transmembrane</keyword>
<comment type="caution">
    <text evidence="2">The sequence shown here is derived from an EMBL/GenBank/DDBJ whole genome shotgun (WGS) entry which is preliminary data.</text>
</comment>
<protein>
    <submittedName>
        <fullName evidence="2">Uncharacterized protein</fullName>
    </submittedName>
</protein>
<dbReference type="AlphaFoldDB" id="A0A0F3GMS9"/>
<name>A0A0F3GMS9_9BACT</name>
<feature type="transmembrane region" description="Helical" evidence="1">
    <location>
        <begin position="51"/>
        <end position="73"/>
    </location>
</feature>
<keyword evidence="1" id="KW-1133">Transmembrane helix</keyword>
<organism evidence="2 3">
    <name type="scientific">Candidatus Magnetobacterium bavaricum</name>
    <dbReference type="NCBI Taxonomy" id="29290"/>
    <lineage>
        <taxon>Bacteria</taxon>
        <taxon>Pseudomonadati</taxon>
        <taxon>Nitrospirota</taxon>
        <taxon>Thermodesulfovibrionia</taxon>
        <taxon>Thermodesulfovibrionales</taxon>
        <taxon>Candidatus Magnetobacteriaceae</taxon>
        <taxon>Candidatus Magnetobacterium</taxon>
    </lineage>
</organism>
<keyword evidence="1" id="KW-0472">Membrane</keyword>
<evidence type="ECO:0000256" key="1">
    <source>
        <dbReference type="SAM" id="Phobius"/>
    </source>
</evidence>
<proteinExistence type="predicted"/>
<dbReference type="Proteomes" id="UP000033423">
    <property type="component" value="Unassembled WGS sequence"/>
</dbReference>
<evidence type="ECO:0000313" key="3">
    <source>
        <dbReference type="Proteomes" id="UP000033423"/>
    </source>
</evidence>